<proteinExistence type="predicted"/>
<reference evidence="2 3" key="1">
    <citation type="journal article" date="2005" name="Nucleic Acids Res.">
        <title>Genomic blueprint of Hahella chejuensis, a marine microbe producing an algicidal agent.</title>
        <authorList>
            <person name="Jeong H."/>
            <person name="Yim J.H."/>
            <person name="Lee C."/>
            <person name="Choi S.-H."/>
            <person name="Park Y.K."/>
            <person name="Yoon S.H."/>
            <person name="Hur C.-G."/>
            <person name="Kang H.-Y."/>
            <person name="Kim D."/>
            <person name="Lee H.H."/>
            <person name="Park K.H."/>
            <person name="Park S.-H."/>
            <person name="Park H.-S."/>
            <person name="Lee H.K."/>
            <person name="Oh T.K."/>
            <person name="Kim J.F."/>
        </authorList>
    </citation>
    <scope>NUCLEOTIDE SEQUENCE [LARGE SCALE GENOMIC DNA]</scope>
    <source>
        <strain evidence="2 3">KCTC 2396</strain>
    </source>
</reference>
<evidence type="ECO:0000313" key="3">
    <source>
        <dbReference type="Proteomes" id="UP000000238"/>
    </source>
</evidence>
<accession>Q2SHD8</accession>
<keyword evidence="3" id="KW-1185">Reference proteome</keyword>
<dbReference type="STRING" id="349521.HCH_03173"/>
<dbReference type="Proteomes" id="UP000000238">
    <property type="component" value="Chromosome"/>
</dbReference>
<evidence type="ECO:0000256" key="1">
    <source>
        <dbReference type="SAM" id="SignalP"/>
    </source>
</evidence>
<feature type="chain" id="PRO_5004215561" evidence="1">
    <location>
        <begin position="23"/>
        <end position="99"/>
    </location>
</feature>
<gene>
    <name evidence="2" type="ordered locus">HCH_03173</name>
</gene>
<dbReference type="HOGENOM" id="CLU_2316369_0_0_6"/>
<dbReference type="RefSeq" id="WP_011397005.1">
    <property type="nucleotide sequence ID" value="NC_007645.1"/>
</dbReference>
<feature type="signal peptide" evidence="1">
    <location>
        <begin position="1"/>
        <end position="22"/>
    </location>
</feature>
<dbReference type="KEGG" id="hch:HCH_03173"/>
<name>Q2SHD8_HAHCH</name>
<evidence type="ECO:0000313" key="2">
    <source>
        <dbReference type="EMBL" id="ABC29936.1"/>
    </source>
</evidence>
<protein>
    <submittedName>
        <fullName evidence="2">Uncharacterized protein</fullName>
    </submittedName>
</protein>
<dbReference type="EMBL" id="CP000155">
    <property type="protein sequence ID" value="ABC29936.1"/>
    <property type="molecule type" value="Genomic_DNA"/>
</dbReference>
<dbReference type="AlphaFoldDB" id="Q2SHD8"/>
<keyword evidence="1" id="KW-0732">Signal</keyword>
<sequence length="99" mass="10844">MNAKTWLLGFLIALVSTTPLSAEPKLVIKENDSLQDVLRGQADKKIGVLLNSGVELHGVLKEVGAKVIRLQELRNREAFDAVIPLSEVSAVLIDNHLFD</sequence>
<organism evidence="2 3">
    <name type="scientific">Hahella chejuensis (strain KCTC 2396)</name>
    <dbReference type="NCBI Taxonomy" id="349521"/>
    <lineage>
        <taxon>Bacteria</taxon>
        <taxon>Pseudomonadati</taxon>
        <taxon>Pseudomonadota</taxon>
        <taxon>Gammaproteobacteria</taxon>
        <taxon>Oceanospirillales</taxon>
        <taxon>Hahellaceae</taxon>
        <taxon>Hahella</taxon>
    </lineage>
</organism>
<dbReference type="OrthoDB" id="9893095at2"/>